<evidence type="ECO:0008006" key="3">
    <source>
        <dbReference type="Google" id="ProtNLM"/>
    </source>
</evidence>
<protein>
    <recommendedName>
        <fullName evidence="3">DUF222 domain-containing protein</fullName>
    </recommendedName>
</protein>
<name>A0ABS5REA4_9MYCO</name>
<comment type="caution">
    <text evidence="1">The sequence shown here is derived from an EMBL/GenBank/DDBJ whole genome shotgun (WGS) entry which is preliminary data.</text>
</comment>
<organism evidence="1 2">
    <name type="scientific">Mycolicibacter acidiphilus</name>
    <dbReference type="NCBI Taxonomy" id="2835306"/>
    <lineage>
        <taxon>Bacteria</taxon>
        <taxon>Bacillati</taxon>
        <taxon>Actinomycetota</taxon>
        <taxon>Actinomycetes</taxon>
        <taxon>Mycobacteriales</taxon>
        <taxon>Mycobacteriaceae</taxon>
        <taxon>Mycolicibacter</taxon>
    </lineage>
</organism>
<gene>
    <name evidence="1" type="ORF">KIH27_03305</name>
</gene>
<evidence type="ECO:0000313" key="1">
    <source>
        <dbReference type="EMBL" id="MBS9532610.1"/>
    </source>
</evidence>
<reference evidence="1 2" key="1">
    <citation type="submission" date="2021-05" db="EMBL/GenBank/DDBJ databases">
        <title>Mycobacterium acidophilum sp. nov., an extremely acid-tolerant member of the genus Mycobacterium.</title>
        <authorList>
            <person name="Xia J."/>
        </authorList>
    </citation>
    <scope>NUCLEOTIDE SEQUENCE [LARGE SCALE GENOMIC DNA]</scope>
    <source>
        <strain evidence="1 2">M1</strain>
    </source>
</reference>
<sequence>MEIYLSALTARVHELAAALAREVGGPERDDHGCRLAGMTNHVTAVMWWKASHLAEAAAPPAGRVAMTLAIERLSRAAVYDTLCMAAAGTCGRERVIQGAWGAMFLPWLRGELTRACG</sequence>
<dbReference type="Proteomes" id="UP001519535">
    <property type="component" value="Unassembled WGS sequence"/>
</dbReference>
<accession>A0ABS5REA4</accession>
<evidence type="ECO:0000313" key="2">
    <source>
        <dbReference type="Proteomes" id="UP001519535"/>
    </source>
</evidence>
<dbReference type="RefSeq" id="WP_214091502.1">
    <property type="nucleotide sequence ID" value="NZ_JAHCLR010000004.1"/>
</dbReference>
<keyword evidence="2" id="KW-1185">Reference proteome</keyword>
<proteinExistence type="predicted"/>
<dbReference type="EMBL" id="JAHCLR010000004">
    <property type="protein sequence ID" value="MBS9532610.1"/>
    <property type="molecule type" value="Genomic_DNA"/>
</dbReference>